<evidence type="ECO:0000256" key="14">
    <source>
        <dbReference type="SAM" id="Phobius"/>
    </source>
</evidence>
<evidence type="ECO:0000259" key="18">
    <source>
        <dbReference type="PROSITE" id="PS50853"/>
    </source>
</evidence>
<keyword evidence="12" id="KW-0325">Glycoprotein</keyword>
<evidence type="ECO:0000259" key="17">
    <source>
        <dbReference type="PROSITE" id="PS50056"/>
    </source>
</evidence>
<evidence type="ECO:0000313" key="21">
    <source>
        <dbReference type="Proteomes" id="UP000327044"/>
    </source>
</evidence>
<dbReference type="GO" id="GO:0048666">
    <property type="term" value="P:neuron development"/>
    <property type="evidence" value="ECO:0007669"/>
    <property type="project" value="UniProtKB-ARBA"/>
</dbReference>
<dbReference type="EC" id="3.1.3.48" evidence="3"/>
<evidence type="ECO:0000256" key="9">
    <source>
        <dbReference type="ARBA" id="ARBA00022912"/>
    </source>
</evidence>
<dbReference type="InParanoid" id="A0A1Y1M0I1"/>
<dbReference type="Proteomes" id="UP000327044">
    <property type="component" value="Unassembled WGS sequence"/>
</dbReference>
<dbReference type="InterPro" id="IPR029021">
    <property type="entry name" value="Prot-tyrosine_phosphatase-like"/>
</dbReference>
<dbReference type="SUPFAM" id="SSF52799">
    <property type="entry name" value="(Phosphotyrosine protein) phosphatases II"/>
    <property type="match status" value="1"/>
</dbReference>
<evidence type="ECO:0000259" key="16">
    <source>
        <dbReference type="PROSITE" id="PS50055"/>
    </source>
</evidence>
<dbReference type="InterPro" id="IPR036116">
    <property type="entry name" value="FN3_sf"/>
</dbReference>
<evidence type="ECO:0000313" key="20">
    <source>
        <dbReference type="EMBL" id="KAB0799240.1"/>
    </source>
</evidence>
<feature type="signal peptide" evidence="15">
    <location>
        <begin position="1"/>
        <end position="16"/>
    </location>
</feature>
<keyword evidence="10 14" id="KW-1133">Transmembrane helix</keyword>
<evidence type="ECO:0000256" key="5">
    <source>
        <dbReference type="ARBA" id="ARBA00022553"/>
    </source>
</evidence>
<sequence length="1146" mass="128963">MKCGLLIFMLISTCQCQIGGLSQYRKDSASGSSNCILELRKEDVSVTKENDVVSVTWKNAPNFDHCNITLHLDIFDTTGQLYSANTSFPSHDIIFPFIGCKVYNLSLVATMNVSSVVRVTFPIAFTKEPSPPTCKTAEIGTSFAVLECALNDEESQCDLSELIIDCKTESGQEMRKIVNADLISVRIENMTACTNYTCVAIVKGSDGQLSHPSTSIPIETKEGVPDPPTLHNVSSITNTSFVIKWAAPTNINGVLTRYRITVAPKNARYYIPQNCSFDDRIPQEYEADPDISSLTVADALSYYEYEVFVEAKTFAYGPRSEVKRVLTTGGIPGEPQDVVFDLIDDKRVAIRWRYPCPANAAIDHFHIQLFGDPQADYQVPQTNSTHGTLATNTSSYHFIFINLQPAFNYTIALKSVSVSDNLESATVVGNFQTPEHIPESPTIKTVTKVTARAFTIEWEEPVRKNGKIVGYYLHILNNGPNHLIPTLCAKDTNAYEYFVGPSILSYRFEKGTPNYNYTIAIQAATKAKNGTLSDPYNVVTSDSESEEVRDIKIVFINKQQEYYNGHININFQVPCNTNGHFERITVILIGNRADKETHKVTQSIDSLIPEYNFLINVQAEYHYELTVQVVTTNFITPTVQYFTSPSGVPPLGVYLLQKPTQVTPTLAKVNISKQLFDDIAGDVVYYSVIIGQPPHEEEPKYGFWKGDSTTWPEILAVNAFELTPKFWNPFLNGSKSVYTCVIGEEDQYALHTNVLYALKVRGFTKDGYRDTGSVTFQLTEDYNSTALILGSIFGVLGSAMLLVSVCILWRKRRKWAMAKESVKSIPLSPIPISIKGFPQYYSELNGDAEKLKHEYMLLTSKSNEITLSNSVGVMAQNKKRNRYTNVIAYDHSRVILKEVDDSGTDYINASYIQGFTGNVEYIATQGPLEQTVIDFWKMVIQENVSLIVMVAQFVEQNKDKCYKYFPNNHENMELANGFTIRCCTELNFNTYIVRTITIQNEIKQWTITHLQFTDWPDFGCPNGTEIMLEFCQLMREYAEKTSAPIVLHCSAGVGRTGTLIALDILLQAIHDNKDIDIFNTVLNLRRDRKNMVQTEKQYLYIHSCINDAIENPLPVSNGRTNMEPIYENVEDIKKELNEHTITESQF</sequence>
<dbReference type="InterPro" id="IPR050713">
    <property type="entry name" value="RTP_Phos/Ushers"/>
</dbReference>
<dbReference type="EMBL" id="GEZM01043038">
    <property type="protein sequence ID" value="JAV79364.1"/>
    <property type="molecule type" value="Transcribed_RNA"/>
</dbReference>
<keyword evidence="8" id="KW-0378">Hydrolase</keyword>
<keyword evidence="9" id="KW-0904">Protein phosphatase</keyword>
<reference evidence="20" key="3">
    <citation type="submission" date="2019-08" db="EMBL/GenBank/DDBJ databases">
        <authorList>
            <consortium name="Photinus pyralis genome working group"/>
            <person name="Fallon T.R."/>
            <person name="Sander Lower S.E."/>
            <person name="Weng J.-K."/>
        </authorList>
    </citation>
    <scope>NUCLEOTIDE SEQUENCE</scope>
    <source>
        <strain evidence="20">1611_PpyrPB1</strain>
        <tissue evidence="20">Whole body</tissue>
    </source>
</reference>
<evidence type="ECO:0000256" key="13">
    <source>
        <dbReference type="ARBA" id="ARBA00034734"/>
    </source>
</evidence>
<dbReference type="Pfam" id="PF00041">
    <property type="entry name" value="fn3"/>
    <property type="match status" value="2"/>
</dbReference>
<dbReference type="OrthoDB" id="5854685at2759"/>
<feature type="chain" id="PRO_5011907436" description="protein-tyrosine-phosphatase" evidence="15">
    <location>
        <begin position="17"/>
        <end position="1146"/>
    </location>
</feature>
<dbReference type="Pfam" id="PF00102">
    <property type="entry name" value="Y_phosphatase"/>
    <property type="match status" value="1"/>
</dbReference>
<dbReference type="PRINTS" id="PR00700">
    <property type="entry name" value="PRTYPHPHTASE"/>
</dbReference>
<dbReference type="GO" id="GO:0016020">
    <property type="term" value="C:membrane"/>
    <property type="evidence" value="ECO:0007669"/>
    <property type="project" value="UniProtKB-SubCell"/>
</dbReference>
<feature type="domain" description="Tyrosine specific protein phosphatases" evidence="17">
    <location>
        <begin position="1028"/>
        <end position="1099"/>
    </location>
</feature>
<dbReference type="CDD" id="cd00063">
    <property type="entry name" value="FN3"/>
    <property type="match status" value="2"/>
</dbReference>
<organism evidence="19">
    <name type="scientific">Photinus pyralis</name>
    <name type="common">Common eastern firefly</name>
    <name type="synonym">Lampyris pyralis</name>
    <dbReference type="NCBI Taxonomy" id="7054"/>
    <lineage>
        <taxon>Eukaryota</taxon>
        <taxon>Metazoa</taxon>
        <taxon>Ecdysozoa</taxon>
        <taxon>Arthropoda</taxon>
        <taxon>Hexapoda</taxon>
        <taxon>Insecta</taxon>
        <taxon>Pterygota</taxon>
        <taxon>Neoptera</taxon>
        <taxon>Endopterygota</taxon>
        <taxon>Coleoptera</taxon>
        <taxon>Polyphaga</taxon>
        <taxon>Elateriformia</taxon>
        <taxon>Elateroidea</taxon>
        <taxon>Lampyridae</taxon>
        <taxon>Lampyrinae</taxon>
        <taxon>Photinus</taxon>
    </lineage>
</organism>
<dbReference type="CDD" id="cd00047">
    <property type="entry name" value="PTPc"/>
    <property type="match status" value="1"/>
</dbReference>
<dbReference type="InterPro" id="IPR016130">
    <property type="entry name" value="Tyr_Pase_AS"/>
</dbReference>
<keyword evidence="6 14" id="KW-0812">Transmembrane</keyword>
<feature type="domain" description="Fibronectin type-III" evidence="18">
    <location>
        <begin position="437"/>
        <end position="543"/>
    </location>
</feature>
<evidence type="ECO:0000256" key="8">
    <source>
        <dbReference type="ARBA" id="ARBA00022801"/>
    </source>
</evidence>
<evidence type="ECO:0000313" key="19">
    <source>
        <dbReference type="EMBL" id="JAV79364.1"/>
    </source>
</evidence>
<evidence type="ECO:0000256" key="10">
    <source>
        <dbReference type="ARBA" id="ARBA00022989"/>
    </source>
</evidence>
<keyword evidence="4" id="KW-0963">Cytoplasm</keyword>
<feature type="transmembrane region" description="Helical" evidence="14">
    <location>
        <begin position="786"/>
        <end position="809"/>
    </location>
</feature>
<accession>A0A1Y1M0I1</accession>
<dbReference type="InterPro" id="IPR003595">
    <property type="entry name" value="Tyr_Pase_cat"/>
</dbReference>
<evidence type="ECO:0000256" key="6">
    <source>
        <dbReference type="ARBA" id="ARBA00022692"/>
    </source>
</evidence>
<dbReference type="InterPro" id="IPR013783">
    <property type="entry name" value="Ig-like_fold"/>
</dbReference>
<proteinExistence type="inferred from homology"/>
<feature type="domain" description="Fibronectin type-III" evidence="18">
    <location>
        <begin position="224"/>
        <end position="331"/>
    </location>
</feature>
<feature type="domain" description="Tyrosine-protein phosphatase" evidence="16">
    <location>
        <begin position="851"/>
        <end position="1108"/>
    </location>
</feature>
<dbReference type="PANTHER" id="PTHR46957:SF3">
    <property type="entry name" value="CYTOKINE RECEPTOR"/>
    <property type="match status" value="1"/>
</dbReference>
<protein>
    <recommendedName>
        <fullName evidence="3">protein-tyrosine-phosphatase</fullName>
        <ecNumber evidence="3">3.1.3.48</ecNumber>
    </recommendedName>
</protein>
<keyword evidence="7 15" id="KW-0732">Signal</keyword>
<evidence type="ECO:0000256" key="2">
    <source>
        <dbReference type="ARBA" id="ARBA00004496"/>
    </source>
</evidence>
<dbReference type="InterPro" id="IPR000387">
    <property type="entry name" value="Tyr_Pase_dom"/>
</dbReference>
<dbReference type="InterPro" id="IPR003961">
    <property type="entry name" value="FN3_dom"/>
</dbReference>
<reference evidence="19" key="1">
    <citation type="journal article" date="2016" name="Sci. Rep.">
        <title>Molecular characterization of firefly nuptial gifts: a multi-omics approach sheds light on postcopulatory sexual selection.</title>
        <authorList>
            <person name="Al-Wathiqui N."/>
            <person name="Fallon T.R."/>
            <person name="South A."/>
            <person name="Weng J.K."/>
            <person name="Lewis S.M."/>
        </authorList>
    </citation>
    <scope>NUCLEOTIDE SEQUENCE</scope>
</reference>
<dbReference type="InterPro" id="IPR000242">
    <property type="entry name" value="PTP_cat"/>
</dbReference>
<evidence type="ECO:0000256" key="12">
    <source>
        <dbReference type="ARBA" id="ARBA00023180"/>
    </source>
</evidence>
<dbReference type="PROSITE" id="PS50055">
    <property type="entry name" value="TYR_PHOSPHATASE_PTP"/>
    <property type="match status" value="1"/>
</dbReference>
<dbReference type="SUPFAM" id="SSF49265">
    <property type="entry name" value="Fibronectin type III"/>
    <property type="match status" value="2"/>
</dbReference>
<dbReference type="EMBL" id="GEZM01043034">
    <property type="protein sequence ID" value="JAV79372.1"/>
    <property type="molecule type" value="Transcribed_RNA"/>
</dbReference>
<evidence type="ECO:0000256" key="4">
    <source>
        <dbReference type="ARBA" id="ARBA00022490"/>
    </source>
</evidence>
<reference evidence="20 21" key="2">
    <citation type="journal article" date="2018" name="Elife">
        <title>Firefly genomes illuminate parallel origins of bioluminescence in beetles.</title>
        <authorList>
            <person name="Fallon T.R."/>
            <person name="Lower S.E."/>
            <person name="Chang C.H."/>
            <person name="Bessho-Uehara M."/>
            <person name="Martin G.J."/>
            <person name="Bewick A.J."/>
            <person name="Behringer M."/>
            <person name="Debat H.J."/>
            <person name="Wong I."/>
            <person name="Day J.C."/>
            <person name="Suvorov A."/>
            <person name="Silva C.J."/>
            <person name="Stanger-Hall K.F."/>
            <person name="Hall D.W."/>
            <person name="Schmitz R.J."/>
            <person name="Nelson D.R."/>
            <person name="Lewis S.M."/>
            <person name="Shigenobu S."/>
            <person name="Bybee S.M."/>
            <person name="Larracuente A.M."/>
            <person name="Oba Y."/>
            <person name="Weng J.K."/>
        </authorList>
    </citation>
    <scope>NUCLEOTIDE SEQUENCE [LARGE SCALE GENOMIC DNA]</scope>
    <source>
        <strain evidence="20">1611_PpyrPB1</strain>
        <tissue evidence="20">Whole body</tissue>
    </source>
</reference>
<keyword evidence="21" id="KW-1185">Reference proteome</keyword>
<dbReference type="PROSITE" id="PS50853">
    <property type="entry name" value="FN3"/>
    <property type="match status" value="4"/>
</dbReference>
<evidence type="ECO:0000256" key="3">
    <source>
        <dbReference type="ARBA" id="ARBA00013064"/>
    </source>
</evidence>
<dbReference type="PROSITE" id="PS00383">
    <property type="entry name" value="TYR_PHOSPHATASE_1"/>
    <property type="match status" value="1"/>
</dbReference>
<dbReference type="PANTHER" id="PTHR46957">
    <property type="entry name" value="CYTOKINE RECEPTOR"/>
    <property type="match status" value="1"/>
</dbReference>
<dbReference type="FunFam" id="3.90.190.10:FF:000045">
    <property type="entry name" value="Tyrosine-protein phosphatase non-receptor type 12"/>
    <property type="match status" value="1"/>
</dbReference>
<dbReference type="Gene3D" id="3.90.190.10">
    <property type="entry name" value="Protein tyrosine phosphatase superfamily"/>
    <property type="match status" value="1"/>
</dbReference>
<comment type="subcellular location">
    <subcellularLocation>
        <location evidence="2">Cytoplasm</location>
    </subcellularLocation>
    <subcellularLocation>
        <location evidence="1">Membrane</location>
        <topology evidence="1">Single-pass membrane protein</topology>
    </subcellularLocation>
</comment>
<dbReference type="PROSITE" id="PS50056">
    <property type="entry name" value="TYR_PHOSPHATASE_2"/>
    <property type="match status" value="1"/>
</dbReference>
<evidence type="ECO:0000256" key="7">
    <source>
        <dbReference type="ARBA" id="ARBA00022729"/>
    </source>
</evidence>
<comment type="similarity">
    <text evidence="13">Belongs to the protein-tyrosine phosphatase family. Non-receptor class 4 subfamily.</text>
</comment>
<evidence type="ECO:0000256" key="15">
    <source>
        <dbReference type="SAM" id="SignalP"/>
    </source>
</evidence>
<dbReference type="Gene3D" id="2.60.40.10">
    <property type="entry name" value="Immunoglobulins"/>
    <property type="match status" value="3"/>
</dbReference>
<dbReference type="GO" id="GO:0005737">
    <property type="term" value="C:cytoplasm"/>
    <property type="evidence" value="ECO:0007669"/>
    <property type="project" value="UniProtKB-SubCell"/>
</dbReference>
<dbReference type="SMART" id="SM00404">
    <property type="entry name" value="PTPc_motif"/>
    <property type="match status" value="1"/>
</dbReference>
<dbReference type="SMART" id="SM00060">
    <property type="entry name" value="FN3"/>
    <property type="match status" value="3"/>
</dbReference>
<feature type="domain" description="Fibronectin type-III" evidence="18">
    <location>
        <begin position="334"/>
        <end position="436"/>
    </location>
</feature>
<feature type="domain" description="Fibronectin type-III" evidence="18">
    <location>
        <begin position="128"/>
        <end position="223"/>
    </location>
</feature>
<keyword evidence="5" id="KW-0597">Phosphoprotein</keyword>
<dbReference type="GO" id="GO:0009653">
    <property type="term" value="P:anatomical structure morphogenesis"/>
    <property type="evidence" value="ECO:0007669"/>
    <property type="project" value="UniProtKB-ARBA"/>
</dbReference>
<evidence type="ECO:0000256" key="11">
    <source>
        <dbReference type="ARBA" id="ARBA00023136"/>
    </source>
</evidence>
<dbReference type="FunCoup" id="A0A1Y1M0I1">
    <property type="interactions" value="33"/>
</dbReference>
<dbReference type="AlphaFoldDB" id="A0A1Y1M0I1"/>
<name>A0A1Y1M0I1_PHOPY</name>
<dbReference type="EMBL" id="VVIM01000005">
    <property type="protein sequence ID" value="KAB0799240.1"/>
    <property type="molecule type" value="Genomic_DNA"/>
</dbReference>
<evidence type="ECO:0000256" key="1">
    <source>
        <dbReference type="ARBA" id="ARBA00004167"/>
    </source>
</evidence>
<dbReference type="SMART" id="SM00194">
    <property type="entry name" value="PTPc"/>
    <property type="match status" value="1"/>
</dbReference>
<gene>
    <name evidence="20" type="ORF">PPYR_07120</name>
</gene>
<dbReference type="GO" id="GO:0004725">
    <property type="term" value="F:protein tyrosine phosphatase activity"/>
    <property type="evidence" value="ECO:0007669"/>
    <property type="project" value="UniProtKB-EC"/>
</dbReference>
<keyword evidence="11 14" id="KW-0472">Membrane</keyword>